<evidence type="ECO:0000256" key="1">
    <source>
        <dbReference type="SAM" id="MobiDB-lite"/>
    </source>
</evidence>
<sequence>MAPHEGGRWDVGTKDDEVYLGRMSEDDERLFEDLLSPDAARELAGLLTKYADRADDFEPSDEKKDDHSDDSDEDGDDEDDGDDDEDGDEDNYTKDRDKKEKDKSD</sequence>
<feature type="compositionally biased region" description="Acidic residues" evidence="1">
    <location>
        <begin position="68"/>
        <end position="90"/>
    </location>
</feature>
<organism evidence="2 3">
    <name type="scientific">Mycobacterium vicinigordonae</name>
    <dbReference type="NCBI Taxonomy" id="1719132"/>
    <lineage>
        <taxon>Bacteria</taxon>
        <taxon>Bacillati</taxon>
        <taxon>Actinomycetota</taxon>
        <taxon>Actinomycetes</taxon>
        <taxon>Mycobacteriales</taxon>
        <taxon>Mycobacteriaceae</taxon>
        <taxon>Mycobacterium</taxon>
    </lineage>
</organism>
<dbReference type="AlphaFoldDB" id="A0A7D6HRV8"/>
<keyword evidence="3" id="KW-1185">Reference proteome</keyword>
<dbReference type="RefSeq" id="WP_180917037.1">
    <property type="nucleotide sequence ID" value="NZ_CP059165.1"/>
</dbReference>
<reference evidence="2 3" key="2">
    <citation type="submission" date="2020-07" db="EMBL/GenBank/DDBJ databases">
        <authorList>
            <person name="Yu X."/>
        </authorList>
    </citation>
    <scope>NUCLEOTIDE SEQUENCE [LARGE SCALE GENOMIC DNA]</scope>
    <source>
        <strain evidence="3">24</strain>
    </source>
</reference>
<feature type="compositionally biased region" description="Basic and acidic residues" evidence="1">
    <location>
        <begin position="50"/>
        <end position="67"/>
    </location>
</feature>
<accession>A0A7D6HRV8</accession>
<feature type="region of interest" description="Disordered" evidence="1">
    <location>
        <begin position="50"/>
        <end position="105"/>
    </location>
</feature>
<gene>
    <name evidence="2" type="ORF">H0P51_05790</name>
</gene>
<reference evidence="3" key="1">
    <citation type="submission" date="2020-07" db="EMBL/GenBank/DDBJ databases">
        <title>Description of Mycobacterium gordonae subsp. intergordonae subsp.nov. and Mycobacterium gordonae subsp. gordonae subsp. nov.</title>
        <authorList>
            <person name="Yu X."/>
        </authorList>
    </citation>
    <scope>NUCLEOTIDE SEQUENCE [LARGE SCALE GENOMIC DNA]</scope>
    <source>
        <strain evidence="3">24</strain>
    </source>
</reference>
<evidence type="ECO:0000313" key="2">
    <source>
        <dbReference type="EMBL" id="QLL08451.1"/>
    </source>
</evidence>
<name>A0A7D6HRV8_9MYCO</name>
<feature type="compositionally biased region" description="Basic and acidic residues" evidence="1">
    <location>
        <begin position="91"/>
        <end position="105"/>
    </location>
</feature>
<protein>
    <submittedName>
        <fullName evidence="2">Uncharacterized protein</fullName>
    </submittedName>
</protein>
<reference evidence="3" key="3">
    <citation type="submission" date="2023-07" db="EMBL/GenBank/DDBJ databases">
        <title>Description of Mycobacterium gordonae subsp. intergordonae subsp.nov. and Mycobacterium gordonae subsp. gordonae subsp. nov.</title>
        <authorList>
            <person name="Huang H."/>
        </authorList>
    </citation>
    <scope>NUCLEOTIDE SEQUENCE [LARGE SCALE GENOMIC DNA]</scope>
    <source>
        <strain evidence="3">24</strain>
    </source>
</reference>
<dbReference type="Proteomes" id="UP000510682">
    <property type="component" value="Chromosome"/>
</dbReference>
<evidence type="ECO:0000313" key="3">
    <source>
        <dbReference type="Proteomes" id="UP000510682"/>
    </source>
</evidence>
<proteinExistence type="predicted"/>
<dbReference type="KEGG" id="mgor:H0P51_05790"/>
<dbReference type="EMBL" id="CP059165">
    <property type="protein sequence ID" value="QLL08451.1"/>
    <property type="molecule type" value="Genomic_DNA"/>
</dbReference>